<dbReference type="SUPFAM" id="SSF53056">
    <property type="entry name" value="beta-carbonic anhydrase, cab"/>
    <property type="match status" value="1"/>
</dbReference>
<feature type="transmembrane region" description="Helical" evidence="7">
    <location>
        <begin position="402"/>
        <end position="433"/>
    </location>
</feature>
<evidence type="ECO:0000256" key="1">
    <source>
        <dbReference type="ARBA" id="ARBA00004141"/>
    </source>
</evidence>
<dbReference type="SMART" id="SM00947">
    <property type="entry name" value="Pro_CA"/>
    <property type="match status" value="1"/>
</dbReference>
<keyword evidence="10" id="KW-1185">Reference proteome</keyword>
<feature type="transmembrane region" description="Helical" evidence="7">
    <location>
        <begin position="310"/>
        <end position="332"/>
    </location>
</feature>
<comment type="similarity">
    <text evidence="2">Belongs to the beta-class carbonic anhydrase family.</text>
</comment>
<feature type="transmembrane region" description="Helical" evidence="7">
    <location>
        <begin position="181"/>
        <end position="203"/>
    </location>
</feature>
<dbReference type="GO" id="GO:0008270">
    <property type="term" value="F:zinc ion binding"/>
    <property type="evidence" value="ECO:0007669"/>
    <property type="project" value="InterPro"/>
</dbReference>
<accession>A0A1I2JZX7</accession>
<evidence type="ECO:0000256" key="2">
    <source>
        <dbReference type="ARBA" id="ARBA00006217"/>
    </source>
</evidence>
<keyword evidence="5 7" id="KW-0472">Membrane</keyword>
<dbReference type="InterPro" id="IPR011547">
    <property type="entry name" value="SLC26A/SulP_dom"/>
</dbReference>
<feature type="transmembrane region" description="Helical" evidence="7">
    <location>
        <begin position="103"/>
        <end position="124"/>
    </location>
</feature>
<evidence type="ECO:0000313" key="10">
    <source>
        <dbReference type="Proteomes" id="UP000199116"/>
    </source>
</evidence>
<evidence type="ECO:0000259" key="8">
    <source>
        <dbReference type="Pfam" id="PF00916"/>
    </source>
</evidence>
<dbReference type="Proteomes" id="UP000199116">
    <property type="component" value="Unassembled WGS sequence"/>
</dbReference>
<feature type="transmembrane region" description="Helical" evidence="7">
    <location>
        <begin position="352"/>
        <end position="381"/>
    </location>
</feature>
<dbReference type="Gene3D" id="3.40.1050.10">
    <property type="entry name" value="Carbonic anhydrase"/>
    <property type="match status" value="1"/>
</dbReference>
<feature type="transmembrane region" description="Helical" evidence="7">
    <location>
        <begin position="30"/>
        <end position="49"/>
    </location>
</feature>
<feature type="transmembrane region" description="Helical" evidence="7">
    <location>
        <begin position="271"/>
        <end position="290"/>
    </location>
</feature>
<dbReference type="InterPro" id="IPR001902">
    <property type="entry name" value="SLC26A/SulP_fam"/>
</dbReference>
<evidence type="ECO:0000313" key="9">
    <source>
        <dbReference type="EMBL" id="SFF60472.1"/>
    </source>
</evidence>
<keyword evidence="6" id="KW-0479">Metal-binding</keyword>
<dbReference type="GO" id="GO:0055085">
    <property type="term" value="P:transmembrane transport"/>
    <property type="evidence" value="ECO:0007669"/>
    <property type="project" value="InterPro"/>
</dbReference>
<evidence type="ECO:0000256" key="6">
    <source>
        <dbReference type="PIRSR" id="PIRSR601765-1"/>
    </source>
</evidence>
<dbReference type="EMBL" id="FOOH01000001">
    <property type="protein sequence ID" value="SFF60472.1"/>
    <property type="molecule type" value="Genomic_DNA"/>
</dbReference>
<feature type="transmembrane region" description="Helical" evidence="7">
    <location>
        <begin position="215"/>
        <end position="235"/>
    </location>
</feature>
<dbReference type="InterPro" id="IPR001765">
    <property type="entry name" value="Carbonic_anhydrase"/>
</dbReference>
<organism evidence="9 10">
    <name type="scientific">Salegentibacter agarivorans</name>
    <dbReference type="NCBI Taxonomy" id="345907"/>
    <lineage>
        <taxon>Bacteria</taxon>
        <taxon>Pseudomonadati</taxon>
        <taxon>Bacteroidota</taxon>
        <taxon>Flavobacteriia</taxon>
        <taxon>Flavobacteriales</taxon>
        <taxon>Flavobacteriaceae</taxon>
        <taxon>Salegentibacter</taxon>
    </lineage>
</organism>
<sequence>MGKNGNFNFREKVDQAALSKPLFSRMDKDIPSSIVVFLVALPLCLGIALASGAPLVSGLISGIIGGIVIGSVSHSSVSVSGPAASLTAVVLASIASLGCFDVFLMAVVLGGIFQFILGILKAGLIADYMPSNIIKGLLAAIGIILIIAQLPYAVGFIQDSGANFGARDNLLEQAIAMFKNFFYSLHPGAVVLSIISLAIIIFWEKSPLKNFKLLPPSLIVVILGVFLNLLFKYIAPVLHLSEKYLVNIPKIDRVSELVTFPDFNSITNPEVWGVAITITLIASIASLLAIEAADEIDPHKRKTPPNRELVAQGIGNTIAGLVGGIPLTSVIVRSSVNINAGAETKLSTILHGIFLLLSVLFLSSILNLIPLSSLAVILLVVGYKLASWDVISTMYKKGWNQFIPFVVTVVAIILTDLLIGIFIGSLVSIFFLLRSNYHNAFFIENTKIFKGETIRLELSNEVSFFNKASIKNSLWNVPQNSNVIIDATFSSYIDHDILEIFEDFKTTFAEENNINVSIIGLKDKYSAGKELDFVREDIEESKERSTPQEILDYLKEGNSRYVDGKLVSRRLRNKELMDFINSPPLATVVNCIDLREPLNVMMNTGIGDLIPIRAAGNLVDSHIIKSIEIACKQQGSRFILLMGNSSNKIYLEALNEYMKNGYQNPDSLIAEALKAKQIPAKFEEKDLYTYADLITRWSVKESQKRIIKENPYLRERISQGKLGLATAFFNRENGKIEFSELYDSATVS</sequence>
<keyword evidence="4 7" id="KW-1133">Transmembrane helix</keyword>
<dbReference type="AlphaFoldDB" id="A0A1I2JZX7"/>
<keyword evidence="6" id="KW-0862">Zinc</keyword>
<name>A0A1I2JZX7_9FLAO</name>
<dbReference type="GO" id="GO:0016020">
    <property type="term" value="C:membrane"/>
    <property type="evidence" value="ECO:0007669"/>
    <property type="project" value="UniProtKB-SubCell"/>
</dbReference>
<evidence type="ECO:0000256" key="5">
    <source>
        <dbReference type="ARBA" id="ARBA00023136"/>
    </source>
</evidence>
<feature type="transmembrane region" description="Helical" evidence="7">
    <location>
        <begin position="136"/>
        <end position="157"/>
    </location>
</feature>
<evidence type="ECO:0000256" key="7">
    <source>
        <dbReference type="SAM" id="Phobius"/>
    </source>
</evidence>
<keyword evidence="3 7" id="KW-0812">Transmembrane</keyword>
<gene>
    <name evidence="9" type="ORF">SAMN04488033_101359</name>
</gene>
<dbReference type="RefSeq" id="WP_093302374.1">
    <property type="nucleotide sequence ID" value="NZ_FOOH01000001.1"/>
</dbReference>
<comment type="cofactor">
    <cofactor evidence="6">
        <name>Zn(2+)</name>
        <dbReference type="ChEBI" id="CHEBI:29105"/>
    </cofactor>
    <text evidence="6">Binds 1 zinc ion per subunit.</text>
</comment>
<dbReference type="GO" id="GO:0004089">
    <property type="term" value="F:carbonate dehydratase activity"/>
    <property type="evidence" value="ECO:0007669"/>
    <property type="project" value="InterPro"/>
</dbReference>
<feature type="binding site" evidence="6">
    <location>
        <position position="591"/>
    </location>
    <ligand>
        <name>Zn(2+)</name>
        <dbReference type="ChEBI" id="CHEBI:29105"/>
    </ligand>
</feature>
<reference evidence="10" key="1">
    <citation type="submission" date="2016-10" db="EMBL/GenBank/DDBJ databases">
        <authorList>
            <person name="Varghese N."/>
            <person name="Submissions S."/>
        </authorList>
    </citation>
    <scope>NUCLEOTIDE SEQUENCE [LARGE SCALE GENOMIC DNA]</scope>
    <source>
        <strain evidence="10">DSM 23515</strain>
    </source>
</reference>
<protein>
    <submittedName>
        <fullName evidence="9">Carbonic anhydrase</fullName>
    </submittedName>
</protein>
<proteinExistence type="inferred from homology"/>
<comment type="subcellular location">
    <subcellularLocation>
        <location evidence="1">Membrane</location>
        <topology evidence="1">Multi-pass membrane protein</topology>
    </subcellularLocation>
</comment>
<dbReference type="InterPro" id="IPR036874">
    <property type="entry name" value="Carbonic_anhydrase_sf"/>
</dbReference>
<evidence type="ECO:0000256" key="4">
    <source>
        <dbReference type="ARBA" id="ARBA00022989"/>
    </source>
</evidence>
<dbReference type="Pfam" id="PF00916">
    <property type="entry name" value="Sulfate_transp"/>
    <property type="match status" value="1"/>
</dbReference>
<feature type="binding site" evidence="6">
    <location>
        <position position="593"/>
    </location>
    <ligand>
        <name>Zn(2+)</name>
        <dbReference type="ChEBI" id="CHEBI:29105"/>
    </ligand>
</feature>
<dbReference type="Pfam" id="PF00484">
    <property type="entry name" value="Pro_CA"/>
    <property type="match status" value="1"/>
</dbReference>
<feature type="domain" description="SLC26A/SulP transporter" evidence="8">
    <location>
        <begin position="28"/>
        <end position="396"/>
    </location>
</feature>
<evidence type="ECO:0000256" key="3">
    <source>
        <dbReference type="ARBA" id="ARBA00022692"/>
    </source>
</evidence>
<dbReference type="PANTHER" id="PTHR11814">
    <property type="entry name" value="SULFATE TRANSPORTER"/>
    <property type="match status" value="1"/>
</dbReference>